<comment type="caution">
    <text evidence="2">The sequence shown here is derived from an EMBL/GenBank/DDBJ whole genome shotgun (WGS) entry which is preliminary data.</text>
</comment>
<reference evidence="2" key="1">
    <citation type="journal article" date="2023" name="Microb. Genom.">
        <title>Mesoterricola silvestris gen. nov., sp. nov., Mesoterricola sediminis sp. nov., Geothrix oryzae sp. nov., Geothrix edaphica sp. nov., Geothrix rubra sp. nov., and Geothrix limicola sp. nov., six novel members of Acidobacteriota isolated from soils.</title>
        <authorList>
            <person name="Weisberg A.J."/>
            <person name="Pearce E."/>
            <person name="Kramer C.G."/>
            <person name="Chang J.H."/>
            <person name="Clarke C.R."/>
        </authorList>
    </citation>
    <scope>NUCLEOTIDE SEQUENCE</scope>
    <source>
        <strain evidence="2">ND06-05F</strain>
    </source>
</reference>
<dbReference type="Proteomes" id="UP001273589">
    <property type="component" value="Unassembled WGS sequence"/>
</dbReference>
<dbReference type="Pfam" id="PF14100">
    <property type="entry name" value="DUF6807"/>
    <property type="match status" value="1"/>
</dbReference>
<proteinExistence type="predicted"/>
<organism evidence="2 3">
    <name type="scientific">Streptomyces europaeiscabiei</name>
    <dbReference type="NCBI Taxonomy" id="146819"/>
    <lineage>
        <taxon>Bacteria</taxon>
        <taxon>Bacillati</taxon>
        <taxon>Actinomycetota</taxon>
        <taxon>Actinomycetes</taxon>
        <taxon>Kitasatosporales</taxon>
        <taxon>Streptomycetaceae</taxon>
        <taxon>Streptomyces</taxon>
    </lineage>
</organism>
<protein>
    <submittedName>
        <fullName evidence="2">PmoA family protein</fullName>
    </submittedName>
</protein>
<feature type="region of interest" description="Disordered" evidence="1">
    <location>
        <begin position="304"/>
        <end position="325"/>
    </location>
</feature>
<dbReference type="AlphaFoldDB" id="A0AAJ2PJP2"/>
<dbReference type="RefSeq" id="WP_319689094.1">
    <property type="nucleotide sequence ID" value="NZ_JARAWN010000009.1"/>
</dbReference>
<evidence type="ECO:0000313" key="3">
    <source>
        <dbReference type="Proteomes" id="UP001273589"/>
    </source>
</evidence>
<name>A0AAJ2PJP2_9ACTN</name>
<accession>A0AAJ2PJP2</accession>
<gene>
    <name evidence="2" type="ORF">PV367_02870</name>
</gene>
<dbReference type="InterPro" id="IPR029475">
    <property type="entry name" value="DUF6807"/>
</dbReference>
<feature type="compositionally biased region" description="Low complexity" evidence="1">
    <location>
        <begin position="304"/>
        <end position="318"/>
    </location>
</feature>
<dbReference type="EMBL" id="JARAWN010000009">
    <property type="protein sequence ID" value="MDX3128765.1"/>
    <property type="molecule type" value="Genomic_DNA"/>
</dbReference>
<evidence type="ECO:0000313" key="2">
    <source>
        <dbReference type="EMBL" id="MDX3128765.1"/>
    </source>
</evidence>
<sequence>MNALEIRHDLGTSVTVRDGGTELFRYVYQPDTVQLESPKPYIHPLRTRAGRVVSLFRPHDHVWHKGIAWSLPHVGEQNFWGGPTYIHGRFYVQLENNGTQAHRGVVTLDRADGTATFTHDLDWTTQSGALFFTERRTLRASLISPHAWALTFETRMTNVSGTDVAMGSPTTKGRENAGYGGLFWRGPRSFTGGQLVTEEGLGGDEVRGRRMEWMGFAGQHDETDAQSLVLMVDDAANPSHPPQWFARTEEFACLNPAPFFSEELTVEDGATVRFRYGVGIADADASAAPGLADAVRRALARSGASAGAGESASGRVAVEGADPAH</sequence>
<evidence type="ECO:0000256" key="1">
    <source>
        <dbReference type="SAM" id="MobiDB-lite"/>
    </source>
</evidence>